<keyword evidence="11 14" id="KW-1133">Transmembrane helix</keyword>
<evidence type="ECO:0000256" key="7">
    <source>
        <dbReference type="ARBA" id="ARBA00022723"/>
    </source>
</evidence>
<organism evidence="16 17">
    <name type="scientific">Cinnamomum micranthum f. kanehirae</name>
    <dbReference type="NCBI Taxonomy" id="337451"/>
    <lineage>
        <taxon>Eukaryota</taxon>
        <taxon>Viridiplantae</taxon>
        <taxon>Streptophyta</taxon>
        <taxon>Embryophyta</taxon>
        <taxon>Tracheophyta</taxon>
        <taxon>Spermatophyta</taxon>
        <taxon>Magnoliopsida</taxon>
        <taxon>Magnoliidae</taxon>
        <taxon>Laurales</taxon>
        <taxon>Lauraceae</taxon>
        <taxon>Cinnamomum</taxon>
    </lineage>
</organism>
<keyword evidence="6 14" id="KW-0812">Transmembrane</keyword>
<proteinExistence type="predicted"/>
<keyword evidence="10" id="KW-0862">Zinc</keyword>
<dbReference type="Pfam" id="PF13639">
    <property type="entry name" value="zf-RING_2"/>
    <property type="match status" value="1"/>
</dbReference>
<keyword evidence="9" id="KW-0833">Ubl conjugation pathway</keyword>
<evidence type="ECO:0000256" key="5">
    <source>
        <dbReference type="ARBA" id="ARBA00022679"/>
    </source>
</evidence>
<dbReference type="SMART" id="SM00184">
    <property type="entry name" value="RING"/>
    <property type="match status" value="1"/>
</dbReference>
<dbReference type="PANTHER" id="PTHR46913:SF1">
    <property type="entry name" value="RING-H2 FINGER PROTEIN ATL16"/>
    <property type="match status" value="1"/>
</dbReference>
<dbReference type="CDD" id="cd16461">
    <property type="entry name" value="RING-H2_EL5-like"/>
    <property type="match status" value="1"/>
</dbReference>
<evidence type="ECO:0000256" key="11">
    <source>
        <dbReference type="ARBA" id="ARBA00022989"/>
    </source>
</evidence>
<gene>
    <name evidence="16" type="ORF">CKAN_02411600</name>
</gene>
<accession>A0A3S3NUQ2</accession>
<evidence type="ECO:0000256" key="6">
    <source>
        <dbReference type="ARBA" id="ARBA00022692"/>
    </source>
</evidence>
<dbReference type="AlphaFoldDB" id="A0A3S3NUQ2"/>
<feature type="transmembrane region" description="Helical" evidence="14">
    <location>
        <begin position="17"/>
        <end position="37"/>
    </location>
</feature>
<evidence type="ECO:0000256" key="13">
    <source>
        <dbReference type="PROSITE-ProRule" id="PRU00175"/>
    </source>
</evidence>
<dbReference type="PROSITE" id="PS50089">
    <property type="entry name" value="ZF_RING_2"/>
    <property type="match status" value="1"/>
</dbReference>
<evidence type="ECO:0000256" key="1">
    <source>
        <dbReference type="ARBA" id="ARBA00000900"/>
    </source>
</evidence>
<dbReference type="UniPathway" id="UPA00143"/>
<evidence type="ECO:0000256" key="9">
    <source>
        <dbReference type="ARBA" id="ARBA00022786"/>
    </source>
</evidence>
<dbReference type="OrthoDB" id="8062037at2759"/>
<evidence type="ECO:0000256" key="12">
    <source>
        <dbReference type="ARBA" id="ARBA00023136"/>
    </source>
</evidence>
<keyword evidence="7" id="KW-0479">Metal-binding</keyword>
<comment type="pathway">
    <text evidence="3">Protein modification; protein ubiquitination.</text>
</comment>
<dbReference type="EC" id="2.3.2.27" evidence="4"/>
<dbReference type="STRING" id="337451.A0A3S3NUQ2"/>
<protein>
    <recommendedName>
        <fullName evidence="4">RING-type E3 ubiquitin transferase</fullName>
        <ecNumber evidence="4">2.3.2.27</ecNumber>
    </recommendedName>
</protein>
<evidence type="ECO:0000256" key="4">
    <source>
        <dbReference type="ARBA" id="ARBA00012483"/>
    </source>
</evidence>
<dbReference type="FunFam" id="3.30.40.10:FF:000187">
    <property type="entry name" value="E3 ubiquitin-protein ligase ATL6"/>
    <property type="match status" value="1"/>
</dbReference>
<feature type="domain" description="RING-type" evidence="15">
    <location>
        <begin position="91"/>
        <end position="133"/>
    </location>
</feature>
<keyword evidence="17" id="KW-1185">Reference proteome</keyword>
<dbReference type="SUPFAM" id="SSF57850">
    <property type="entry name" value="RING/U-box"/>
    <property type="match status" value="1"/>
</dbReference>
<evidence type="ECO:0000259" key="15">
    <source>
        <dbReference type="PROSITE" id="PS50089"/>
    </source>
</evidence>
<dbReference type="GO" id="GO:0016020">
    <property type="term" value="C:membrane"/>
    <property type="evidence" value="ECO:0007669"/>
    <property type="project" value="UniProtKB-SubCell"/>
</dbReference>
<dbReference type="InterPro" id="IPR044600">
    <property type="entry name" value="ATL1/ATL16-like"/>
</dbReference>
<name>A0A3S3NUQ2_9MAGN</name>
<evidence type="ECO:0000256" key="2">
    <source>
        <dbReference type="ARBA" id="ARBA00004167"/>
    </source>
</evidence>
<keyword evidence="8 13" id="KW-0863">Zinc-finger</keyword>
<keyword evidence="12 14" id="KW-0472">Membrane</keyword>
<evidence type="ECO:0000313" key="16">
    <source>
        <dbReference type="EMBL" id="RWR94804.1"/>
    </source>
</evidence>
<dbReference type="GO" id="GO:0008270">
    <property type="term" value="F:zinc ion binding"/>
    <property type="evidence" value="ECO:0007669"/>
    <property type="project" value="UniProtKB-KW"/>
</dbReference>
<dbReference type="InterPro" id="IPR001841">
    <property type="entry name" value="Znf_RING"/>
</dbReference>
<evidence type="ECO:0000256" key="8">
    <source>
        <dbReference type="ARBA" id="ARBA00022771"/>
    </source>
</evidence>
<dbReference type="Proteomes" id="UP000283530">
    <property type="component" value="Unassembled WGS sequence"/>
</dbReference>
<sequence>MEAPEAPIASQNFFNPLMIATFGILATAFLLVSYHLIVSKFCMRSSNPTTQHYHTRHTSRGVDEKVLNLIPIQPYKNMEKEASLGMDQCECAVCLGEFEEGEPVRLLPSCQHLFHLQCIDEWFISHSNCPLCRSPIVVVNANGVDEDHVLQESQDQGSLLVCIDTVGSRKNSKINLRHCSSVLLSVERKPQLSLARLKRSMSDCSYVSIDIHLDHENAPSSSSSSCSKKVEYQRCSSARRGSFRLMEPSVMRMRSFSRLG</sequence>
<evidence type="ECO:0000256" key="3">
    <source>
        <dbReference type="ARBA" id="ARBA00004906"/>
    </source>
</evidence>
<comment type="catalytic activity">
    <reaction evidence="1">
        <text>S-ubiquitinyl-[E2 ubiquitin-conjugating enzyme]-L-cysteine + [acceptor protein]-L-lysine = [E2 ubiquitin-conjugating enzyme]-L-cysteine + N(6)-ubiquitinyl-[acceptor protein]-L-lysine.</text>
        <dbReference type="EC" id="2.3.2.27"/>
    </reaction>
</comment>
<evidence type="ECO:0000313" key="17">
    <source>
        <dbReference type="Proteomes" id="UP000283530"/>
    </source>
</evidence>
<evidence type="ECO:0000256" key="14">
    <source>
        <dbReference type="SAM" id="Phobius"/>
    </source>
</evidence>
<dbReference type="InterPro" id="IPR013083">
    <property type="entry name" value="Znf_RING/FYVE/PHD"/>
</dbReference>
<dbReference type="GO" id="GO:0061630">
    <property type="term" value="F:ubiquitin protein ligase activity"/>
    <property type="evidence" value="ECO:0007669"/>
    <property type="project" value="UniProtKB-EC"/>
</dbReference>
<dbReference type="Gene3D" id="3.30.40.10">
    <property type="entry name" value="Zinc/RING finger domain, C3HC4 (zinc finger)"/>
    <property type="match status" value="1"/>
</dbReference>
<dbReference type="GO" id="GO:0016567">
    <property type="term" value="P:protein ubiquitination"/>
    <property type="evidence" value="ECO:0007669"/>
    <property type="project" value="UniProtKB-UniPathway"/>
</dbReference>
<dbReference type="PANTHER" id="PTHR46913">
    <property type="entry name" value="RING-H2 FINGER PROTEIN ATL16"/>
    <property type="match status" value="1"/>
</dbReference>
<comment type="caution">
    <text evidence="16">The sequence shown here is derived from an EMBL/GenBank/DDBJ whole genome shotgun (WGS) entry which is preliminary data.</text>
</comment>
<dbReference type="EMBL" id="QPKB01000011">
    <property type="protein sequence ID" value="RWR94804.1"/>
    <property type="molecule type" value="Genomic_DNA"/>
</dbReference>
<evidence type="ECO:0000256" key="10">
    <source>
        <dbReference type="ARBA" id="ARBA00022833"/>
    </source>
</evidence>
<reference evidence="16 17" key="1">
    <citation type="journal article" date="2019" name="Nat. Plants">
        <title>Stout camphor tree genome fills gaps in understanding of flowering plant genome evolution.</title>
        <authorList>
            <person name="Chaw S.M."/>
            <person name="Liu Y.C."/>
            <person name="Wu Y.W."/>
            <person name="Wang H.Y."/>
            <person name="Lin C.I."/>
            <person name="Wu C.S."/>
            <person name="Ke H.M."/>
            <person name="Chang L.Y."/>
            <person name="Hsu C.Y."/>
            <person name="Yang H.T."/>
            <person name="Sudianto E."/>
            <person name="Hsu M.H."/>
            <person name="Wu K.P."/>
            <person name="Wang L.N."/>
            <person name="Leebens-Mack J.H."/>
            <person name="Tsai I.J."/>
        </authorList>
    </citation>
    <scope>NUCLEOTIDE SEQUENCE [LARGE SCALE GENOMIC DNA]</scope>
    <source>
        <strain evidence="17">cv. Chaw 1501</strain>
        <tissue evidence="16">Young leaves</tissue>
    </source>
</reference>
<comment type="subcellular location">
    <subcellularLocation>
        <location evidence="2">Membrane</location>
        <topology evidence="2">Single-pass membrane protein</topology>
    </subcellularLocation>
</comment>
<keyword evidence="5" id="KW-0808">Transferase</keyword>